<organism evidence="2 3">
    <name type="scientific">Peptoniphilus koenoeneniae</name>
    <dbReference type="NCBI Taxonomy" id="507751"/>
    <lineage>
        <taxon>Bacteria</taxon>
        <taxon>Bacillati</taxon>
        <taxon>Bacillota</taxon>
        <taxon>Tissierellia</taxon>
        <taxon>Tissierellales</taxon>
        <taxon>Peptoniphilaceae</taxon>
        <taxon>Peptoniphilus</taxon>
    </lineage>
</organism>
<dbReference type="InterPro" id="IPR029063">
    <property type="entry name" value="SAM-dependent_MTases_sf"/>
</dbReference>
<sequence>MCDNNLLSLDIVPGSKYFIYQGKNAFRYCTDSIILSSFANVKGLILDAGCGNGILSLRIIDRVEEVYGVDKDENALDLFKKSILKNKIEKIKIINCDLKDLWEKYNEKFDAIIFNPPYFSKSLKSKDSTKDARHSDDLNMIVASLVKTLKFKGSINMVFPANRLAELISILRANKLEPKRLKLVRNTENADAKIFLIEAKKGANISLKIERDLILYRDGKMTEDLISIYGDER</sequence>
<feature type="domain" description="Methyltransferase small" evidence="1">
    <location>
        <begin position="33"/>
        <end position="158"/>
    </location>
</feature>
<reference evidence="2 3" key="1">
    <citation type="submission" date="2023-07" db="EMBL/GenBank/DDBJ databases">
        <title>Genomic Encyclopedia of Type Strains, Phase IV (KMG-IV): sequencing the most valuable type-strain genomes for metagenomic binning, comparative biology and taxonomic classification.</title>
        <authorList>
            <person name="Goeker M."/>
        </authorList>
    </citation>
    <scope>NUCLEOTIDE SEQUENCE [LARGE SCALE GENOMIC DNA]</scope>
    <source>
        <strain evidence="2 3">DSM 22616</strain>
    </source>
</reference>
<dbReference type="PANTHER" id="PTHR47739">
    <property type="entry name" value="TRNA1(VAL) (ADENINE(37)-N6)-METHYLTRANSFERASE"/>
    <property type="match status" value="1"/>
</dbReference>
<name>A0ABU0AVV1_9FIRM</name>
<dbReference type="EMBL" id="JAUSTN010000006">
    <property type="protein sequence ID" value="MDQ0275348.1"/>
    <property type="molecule type" value="Genomic_DNA"/>
</dbReference>
<accession>A0ABU0AVV1</accession>
<protein>
    <submittedName>
        <fullName evidence="2">tRNA1(Val) A37 N6-methylase TrmN6</fullName>
    </submittedName>
</protein>
<proteinExistence type="predicted"/>
<keyword evidence="3" id="KW-1185">Reference proteome</keyword>
<dbReference type="PANTHER" id="PTHR47739:SF1">
    <property type="entry name" value="TRNA1(VAL) (ADENINE(37)-N6)-METHYLTRANSFERASE"/>
    <property type="match status" value="1"/>
</dbReference>
<dbReference type="Proteomes" id="UP001236559">
    <property type="component" value="Unassembled WGS sequence"/>
</dbReference>
<dbReference type="InterPro" id="IPR050210">
    <property type="entry name" value="tRNA_Adenine-N(6)_MTase"/>
</dbReference>
<dbReference type="PROSITE" id="PS00092">
    <property type="entry name" value="N6_MTASE"/>
    <property type="match status" value="1"/>
</dbReference>
<dbReference type="PRINTS" id="PR00507">
    <property type="entry name" value="N12N6MTFRASE"/>
</dbReference>
<dbReference type="Pfam" id="PF05175">
    <property type="entry name" value="MTS"/>
    <property type="match status" value="1"/>
</dbReference>
<dbReference type="SUPFAM" id="SSF53335">
    <property type="entry name" value="S-adenosyl-L-methionine-dependent methyltransferases"/>
    <property type="match status" value="1"/>
</dbReference>
<evidence type="ECO:0000313" key="2">
    <source>
        <dbReference type="EMBL" id="MDQ0275348.1"/>
    </source>
</evidence>
<gene>
    <name evidence="2" type="ORF">J2S72_001373</name>
</gene>
<dbReference type="Gene3D" id="3.40.50.150">
    <property type="entry name" value="Vaccinia Virus protein VP39"/>
    <property type="match status" value="1"/>
</dbReference>
<dbReference type="InterPro" id="IPR007848">
    <property type="entry name" value="Small_mtfrase_dom"/>
</dbReference>
<evidence type="ECO:0000313" key="3">
    <source>
        <dbReference type="Proteomes" id="UP001236559"/>
    </source>
</evidence>
<dbReference type="CDD" id="cd02440">
    <property type="entry name" value="AdoMet_MTases"/>
    <property type="match status" value="1"/>
</dbReference>
<comment type="caution">
    <text evidence="2">The sequence shown here is derived from an EMBL/GenBank/DDBJ whole genome shotgun (WGS) entry which is preliminary data.</text>
</comment>
<dbReference type="RefSeq" id="WP_307495233.1">
    <property type="nucleotide sequence ID" value="NZ_JAUSTN010000006.1"/>
</dbReference>
<evidence type="ECO:0000259" key="1">
    <source>
        <dbReference type="Pfam" id="PF05175"/>
    </source>
</evidence>
<dbReference type="InterPro" id="IPR002052">
    <property type="entry name" value="DNA_methylase_N6_adenine_CS"/>
</dbReference>